<sequence length="151" mass="16754">MGIIVTDSGFQEDSLAIASASGDFRMLGLDELQQSDESAPPGKVGLAVDNSVDTETLVPFFERVSVIAIPFPSFPDGRGFSIARELRQLGYKGTLRATGHLIADQYAHARRTGFDEVEISPELAARQPEEQWTARADWQNHFYQKRLLGER</sequence>
<dbReference type="AlphaFoldDB" id="A0A4R0PBB1"/>
<dbReference type="InterPro" id="IPR008318">
    <property type="entry name" value="UCP030820"/>
</dbReference>
<dbReference type="RefSeq" id="WP_131569837.1">
    <property type="nucleotide sequence ID" value="NZ_JAINFK010000006.1"/>
</dbReference>
<evidence type="ECO:0000313" key="2">
    <source>
        <dbReference type="Proteomes" id="UP000291301"/>
    </source>
</evidence>
<proteinExistence type="predicted"/>
<organism evidence="1 2">
    <name type="scientific">Oricola cellulosilytica</name>
    <dbReference type="NCBI Taxonomy" id="1429082"/>
    <lineage>
        <taxon>Bacteria</taxon>
        <taxon>Pseudomonadati</taxon>
        <taxon>Pseudomonadota</taxon>
        <taxon>Alphaproteobacteria</taxon>
        <taxon>Hyphomicrobiales</taxon>
        <taxon>Ahrensiaceae</taxon>
        <taxon>Oricola</taxon>
    </lineage>
</organism>
<accession>A0A4R0PBB1</accession>
<protein>
    <submittedName>
        <fullName evidence="1">DUF934 domain-containing protein</fullName>
    </submittedName>
</protein>
<name>A0A4R0PBB1_9HYPH</name>
<comment type="caution">
    <text evidence="1">The sequence shown here is derived from an EMBL/GenBank/DDBJ whole genome shotgun (WGS) entry which is preliminary data.</text>
</comment>
<keyword evidence="2" id="KW-1185">Reference proteome</keyword>
<evidence type="ECO:0000313" key="1">
    <source>
        <dbReference type="EMBL" id="TCD13510.1"/>
    </source>
</evidence>
<dbReference type="OrthoDB" id="9800421at2"/>
<dbReference type="EMBL" id="SJST01000005">
    <property type="protein sequence ID" value="TCD13510.1"/>
    <property type="molecule type" value="Genomic_DNA"/>
</dbReference>
<gene>
    <name evidence="1" type="ORF">E0D97_13640</name>
</gene>
<reference evidence="1 2" key="1">
    <citation type="journal article" date="2015" name="Antonie Van Leeuwenhoek">
        <title>Oricola cellulosilytica gen. nov., sp. nov., a cellulose-degrading bacterium of the family Phyllobacteriaceae isolated from surface seashore water, and emended descriptions of Mesorhizobium loti and Phyllobacterium myrsinacearum.</title>
        <authorList>
            <person name="Hameed A."/>
            <person name="Shahina M."/>
            <person name="Lai W.A."/>
            <person name="Lin S.Y."/>
            <person name="Young L.S."/>
            <person name="Liu Y.C."/>
            <person name="Hsu Y.H."/>
            <person name="Young C.C."/>
        </authorList>
    </citation>
    <scope>NUCLEOTIDE SEQUENCE [LARGE SCALE GENOMIC DNA]</scope>
    <source>
        <strain evidence="1 2">KCTC 52183</strain>
    </source>
</reference>
<dbReference type="Pfam" id="PF06073">
    <property type="entry name" value="DUF934"/>
    <property type="match status" value="1"/>
</dbReference>
<dbReference type="Proteomes" id="UP000291301">
    <property type="component" value="Unassembled WGS sequence"/>
</dbReference>